<accession>A0A8S5LHX5</accession>
<sequence>MSKGSNCTFKATPCSQLARNNLCVQLGFMI</sequence>
<dbReference type="EMBL" id="BK014721">
    <property type="protein sequence ID" value="DAD69457.1"/>
    <property type="molecule type" value="Genomic_DNA"/>
</dbReference>
<organism evidence="1">
    <name type="scientific">Myoviridae sp. ctqMr7</name>
    <dbReference type="NCBI Taxonomy" id="2823552"/>
    <lineage>
        <taxon>Viruses</taxon>
        <taxon>Duplodnaviria</taxon>
        <taxon>Heunggongvirae</taxon>
        <taxon>Uroviricota</taxon>
        <taxon>Caudoviricetes</taxon>
    </lineage>
</organism>
<proteinExistence type="predicted"/>
<evidence type="ECO:0000313" key="1">
    <source>
        <dbReference type="EMBL" id="DAD69457.1"/>
    </source>
</evidence>
<protein>
    <submittedName>
        <fullName evidence="1">Uncharacterized protein</fullName>
    </submittedName>
</protein>
<name>A0A8S5LHX5_9CAUD</name>
<reference evidence="1" key="1">
    <citation type="journal article" date="2021" name="Proc. Natl. Acad. Sci. U.S.A.">
        <title>A Catalog of Tens of Thousands of Viruses from Human Metagenomes Reveals Hidden Associations with Chronic Diseases.</title>
        <authorList>
            <person name="Tisza M.J."/>
            <person name="Buck C.B."/>
        </authorList>
    </citation>
    <scope>NUCLEOTIDE SEQUENCE</scope>
    <source>
        <strain evidence="1">CtqMr7</strain>
    </source>
</reference>